<evidence type="ECO:0000313" key="4">
    <source>
        <dbReference type="Proteomes" id="UP000253868"/>
    </source>
</evidence>
<organism evidence="3 4">
    <name type="scientific">Streptomyces paludis</name>
    <dbReference type="NCBI Taxonomy" id="2282738"/>
    <lineage>
        <taxon>Bacteria</taxon>
        <taxon>Bacillati</taxon>
        <taxon>Actinomycetota</taxon>
        <taxon>Actinomycetes</taxon>
        <taxon>Kitasatosporales</taxon>
        <taxon>Streptomycetaceae</taxon>
        <taxon>Streptomyces</taxon>
    </lineage>
</organism>
<dbReference type="AlphaFoldDB" id="A0A345HX28"/>
<reference evidence="4" key="1">
    <citation type="submission" date="2018-07" db="EMBL/GenBank/DDBJ databases">
        <authorList>
            <person name="Zhao J."/>
        </authorList>
    </citation>
    <scope>NUCLEOTIDE SEQUENCE [LARGE SCALE GENOMIC DNA]</scope>
    <source>
        <strain evidence="4">GSSD-12</strain>
    </source>
</reference>
<dbReference type="InterPro" id="IPR005182">
    <property type="entry name" value="YdbS-like_PH"/>
</dbReference>
<dbReference type="PANTHER" id="PTHR37938:SF1">
    <property type="entry name" value="BLL0215 PROTEIN"/>
    <property type="match status" value="1"/>
</dbReference>
<evidence type="ECO:0000313" key="3">
    <source>
        <dbReference type="EMBL" id="AXG81252.1"/>
    </source>
</evidence>
<feature type="domain" description="YdbS-like PH" evidence="2">
    <location>
        <begin position="79"/>
        <end position="155"/>
    </location>
</feature>
<keyword evidence="4" id="KW-1185">Reference proteome</keyword>
<keyword evidence="1" id="KW-0812">Transmembrane</keyword>
<dbReference type="Pfam" id="PF03703">
    <property type="entry name" value="bPH_2"/>
    <property type="match status" value="1"/>
</dbReference>
<name>A0A345HX28_9ACTN</name>
<proteinExistence type="predicted"/>
<dbReference type="PANTHER" id="PTHR37938">
    <property type="entry name" value="BLL0215 PROTEIN"/>
    <property type="match status" value="1"/>
</dbReference>
<evidence type="ECO:0000256" key="1">
    <source>
        <dbReference type="SAM" id="Phobius"/>
    </source>
</evidence>
<accession>A0A345HX28</accession>
<dbReference type="RefSeq" id="WP_114663793.1">
    <property type="nucleotide sequence ID" value="NZ_CP031194.1"/>
</dbReference>
<protein>
    <submittedName>
        <fullName evidence="3">PH domain-containing protein</fullName>
    </submittedName>
</protein>
<dbReference type="EMBL" id="CP031194">
    <property type="protein sequence ID" value="AXG81252.1"/>
    <property type="molecule type" value="Genomic_DNA"/>
</dbReference>
<sequence length="180" mass="20520">MVSVDRHLAPDEQLVHATRQHWTEIVTEFLLLALIWVVATVLIWLTPSGEDWATNTDYVILGLALIASVWLWLIPLLKWRGTLYIVTTKRIYKRSGFLTKTGHSIPLIRVNDVSFRATLWERIMREGTLFIQSASEQGMLTLKHVPDPEGLKDLIYRAVSDEQNAQQRGGFDGPVPPPQH</sequence>
<dbReference type="Proteomes" id="UP000253868">
    <property type="component" value="Chromosome"/>
</dbReference>
<keyword evidence="1" id="KW-1133">Transmembrane helix</keyword>
<feature type="transmembrane region" description="Helical" evidence="1">
    <location>
        <begin position="29"/>
        <end position="46"/>
    </location>
</feature>
<dbReference type="KEGG" id="spad:DVK44_30155"/>
<feature type="transmembrane region" description="Helical" evidence="1">
    <location>
        <begin position="58"/>
        <end position="77"/>
    </location>
</feature>
<gene>
    <name evidence="3" type="ORF">DVK44_30155</name>
</gene>
<evidence type="ECO:0000259" key="2">
    <source>
        <dbReference type="Pfam" id="PF03703"/>
    </source>
</evidence>
<dbReference type="OrthoDB" id="4350422at2"/>
<keyword evidence="1" id="KW-0472">Membrane</keyword>